<evidence type="ECO:0000313" key="2">
    <source>
        <dbReference type="EMBL" id="EFA83068.1"/>
    </source>
</evidence>
<dbReference type="Proteomes" id="UP000001396">
    <property type="component" value="Unassembled WGS sequence"/>
</dbReference>
<keyword evidence="3" id="KW-1185">Reference proteome</keyword>
<dbReference type="Gene3D" id="1.20.190.10">
    <property type="entry name" value="Pesticidal crystal protein, N-terminal domain"/>
    <property type="match status" value="1"/>
</dbReference>
<dbReference type="GO" id="GO:0090729">
    <property type="term" value="F:toxin activity"/>
    <property type="evidence" value="ECO:0007669"/>
    <property type="project" value="InterPro"/>
</dbReference>
<dbReference type="RefSeq" id="XP_020435185.1">
    <property type="nucleotide sequence ID" value="XM_020574771.1"/>
</dbReference>
<evidence type="ECO:0008006" key="4">
    <source>
        <dbReference type="Google" id="ProtNLM"/>
    </source>
</evidence>
<sequence>MSTEIQPHHHHHHDHHHDKHHPIPQIKRATKEQMEKAIKKYQKTGKRVLIGDLTDAEKESINQRLDALEKPKQKDGDFLNSTDWGQIIGLVLSFTPYVGSFLKVGFGIVWGKIFSKDGQYITQDQFQSSMASLYQKIETLLNEQLDASEINRCTAMFNDCQNRGNNFNDLLTLFVDRHQSKVGFIPNKNVDYRVEPPAHLLELDDDTLLQMIRSQFLDYRNFLEVIVKLSLLFFSYHISVGALINFSQPLYARILGSLYGMTMLLYSNLMRDACFQGSAWGFPPDYVYGNGDVKGLEETLHDKTQDFHYYLARCNLYYELELIKPAVSIYPAINLPDDGYKLFSQINNLDFFVYDPKNPVICIDPDSNGNFQCYDPTPPYARTVFKFDPSISKNTVNKDPHFDTVSGYNPTYLQFGSIYGPKYTIQRNGVFFYYLTVTFAIYDSRLGSEWDLYLNGRKVMTLDTTPGLNDGCVRGDRMSYYYEEWLLQYNQKRASSFITVKFDFIDYLYSVDIELRGNGGFLNGVEVTFPNYPGITKVVTSYFYEFQKLDKRQQQQQHQVWYRVKIRYKRETIELRCSLMTTKCTEHSRLHEFICYQCNKLMCSRCITTHNNDYPEHVKQYDHIDDIRQSLNNIDLNDSSKLNNENSNNNETSIWESLKSASDRYQNLTKTEDEISKHFEKFHQYLVIEEHKLKKVIISDKDIITNQIDQNINQLKYLVNFIKINNKLDDDNINSDNSSINNNNNNNNNDVEDTSDQYSAAAIIKSVSSSTSLQSFINDNSQTLFNQYHELFQMKVQLQQQNNSSDSLLLSILQKYHNHFTHTCNNNSSQMIEYQLTTKQPDLNQLSTIINQTITLSNTNIDINSINNNNSNKKHSYILSTHSGSGVTLINLSDNSTEELDTNFDFTRTYGSMITVGKDIYIFGCSSSAFKWFKFSIKSRTIEDIGEIVGVDGDYHISVCYDGQDHIYLVNGCRTNRIDRFNIKTNTFEKLYQLSDQYGQQLSSMIINGTLYSVSVKQKKLFEYSLAKNTVIDHQIDILPWSACHDNNGNFYIHSIDDKYIKYNVITKQTTNLNRIPAKDGYVFLMYHQESSESSFIYSFGGAVFRNFKYCIESDQSEPFFTDDKKRRGWCGSSSITI</sequence>
<evidence type="ECO:0000313" key="3">
    <source>
        <dbReference type="Proteomes" id="UP000001396"/>
    </source>
</evidence>
<dbReference type="InParanoid" id="D3B6U8"/>
<name>D3B6U8_HETP5</name>
<protein>
    <recommendedName>
        <fullName evidence="4">B box-type domain-containing protein</fullName>
    </recommendedName>
</protein>
<dbReference type="SUPFAM" id="SSF117281">
    <property type="entry name" value="Kelch motif"/>
    <property type="match status" value="1"/>
</dbReference>
<reference evidence="2 3" key="1">
    <citation type="journal article" date="2011" name="Genome Res.">
        <title>Phylogeny-wide analysis of social amoeba genomes highlights ancient origins for complex intercellular communication.</title>
        <authorList>
            <person name="Heidel A.J."/>
            <person name="Lawal H.M."/>
            <person name="Felder M."/>
            <person name="Schilde C."/>
            <person name="Helps N.R."/>
            <person name="Tunggal B."/>
            <person name="Rivero F."/>
            <person name="John U."/>
            <person name="Schleicher M."/>
            <person name="Eichinger L."/>
            <person name="Platzer M."/>
            <person name="Noegel A.A."/>
            <person name="Schaap P."/>
            <person name="Gloeckner G."/>
        </authorList>
    </citation>
    <scope>NUCLEOTIDE SEQUENCE [LARGE SCALE GENOMIC DNA]</scope>
    <source>
        <strain evidence="3">ATCC 26659 / Pp 5 / PN500</strain>
    </source>
</reference>
<comment type="caution">
    <text evidence="2">The sequence shown here is derived from an EMBL/GenBank/DDBJ whole genome shotgun (WGS) entry which is preliminary data.</text>
</comment>
<dbReference type="PANTHER" id="PTHR35598">
    <property type="entry name" value="ENDOTOXIN_N DOMAIN-CONTAINING PROTEIN"/>
    <property type="match status" value="1"/>
</dbReference>
<organism evidence="2 3">
    <name type="scientific">Heterostelium pallidum (strain ATCC 26659 / Pp 5 / PN500)</name>
    <name type="common">Cellular slime mold</name>
    <name type="synonym">Polysphondylium pallidum</name>
    <dbReference type="NCBI Taxonomy" id="670386"/>
    <lineage>
        <taxon>Eukaryota</taxon>
        <taxon>Amoebozoa</taxon>
        <taxon>Evosea</taxon>
        <taxon>Eumycetozoa</taxon>
        <taxon>Dictyostelia</taxon>
        <taxon>Acytosteliales</taxon>
        <taxon>Acytosteliaceae</taxon>
        <taxon>Heterostelium</taxon>
    </lineage>
</organism>
<feature type="region of interest" description="Disordered" evidence="1">
    <location>
        <begin position="1"/>
        <end position="23"/>
    </location>
</feature>
<dbReference type="EMBL" id="ADBJ01000017">
    <property type="protein sequence ID" value="EFA83068.1"/>
    <property type="molecule type" value="Genomic_DNA"/>
</dbReference>
<gene>
    <name evidence="2" type="ORF">PPL_03856</name>
</gene>
<dbReference type="InterPro" id="IPR036716">
    <property type="entry name" value="Pest_crys_N_sf"/>
</dbReference>
<feature type="compositionally biased region" description="Basic residues" evidence="1">
    <location>
        <begin position="8"/>
        <end position="22"/>
    </location>
</feature>
<accession>D3B6U8</accession>
<dbReference type="PANTHER" id="PTHR35598:SF2">
    <property type="entry name" value="PESTICIDAL CRYSTAL PROTEIN N-TERMINAL DOMAIN-CONTAINING PROTEIN"/>
    <property type="match status" value="1"/>
</dbReference>
<dbReference type="SUPFAM" id="SSF56849">
    <property type="entry name" value="delta-Endotoxin (insectocide), N-terminal domain"/>
    <property type="match status" value="1"/>
</dbReference>
<dbReference type="GeneID" id="31359343"/>
<dbReference type="InterPro" id="IPR015915">
    <property type="entry name" value="Kelch-typ_b-propeller"/>
</dbReference>
<proteinExistence type="predicted"/>
<dbReference type="Gene3D" id="2.120.10.80">
    <property type="entry name" value="Kelch-type beta propeller"/>
    <property type="match status" value="1"/>
</dbReference>
<evidence type="ECO:0000256" key="1">
    <source>
        <dbReference type="SAM" id="MobiDB-lite"/>
    </source>
</evidence>
<dbReference type="SUPFAM" id="SSF57845">
    <property type="entry name" value="B-box zinc-binding domain"/>
    <property type="match status" value="1"/>
</dbReference>
<dbReference type="AlphaFoldDB" id="D3B6U8"/>